<sequence>MAGHKLDEIDRKILSELQADGRMTNVELARRVGISAPPCLRRVRTLEEAGYIRGYHADVNPRELGFEVQVFAMVGLHSQAEVDLSAFEQRCREWPLVRECHMLNGEIDFILKCVAPDLSTFQSFLTEKLTSAPNVASVKTSLVIRCAKDEPGVPFDVLEDRLARLA</sequence>
<dbReference type="PROSITE" id="PS00519">
    <property type="entry name" value="HTH_ASNC_1"/>
    <property type="match status" value="1"/>
</dbReference>
<evidence type="ECO:0000256" key="3">
    <source>
        <dbReference type="ARBA" id="ARBA00023163"/>
    </source>
</evidence>
<dbReference type="Gene3D" id="3.30.70.920">
    <property type="match status" value="1"/>
</dbReference>
<dbReference type="InterPro" id="IPR011008">
    <property type="entry name" value="Dimeric_a/b-barrel"/>
</dbReference>
<accession>A0ABT2ZEI7</accession>
<keyword evidence="6" id="KW-1185">Reference proteome</keyword>
<keyword evidence="3" id="KW-0804">Transcription</keyword>
<evidence type="ECO:0000313" key="5">
    <source>
        <dbReference type="EMBL" id="MCV2869544.1"/>
    </source>
</evidence>
<reference evidence="5 6" key="1">
    <citation type="submission" date="2022-10" db="EMBL/GenBank/DDBJ databases">
        <title>Defluviimonas sp. nov., isolated from ocean surface water.</title>
        <authorList>
            <person name="He W."/>
            <person name="Wang L."/>
            <person name="Zhang D.-F."/>
        </authorList>
    </citation>
    <scope>NUCLEOTIDE SEQUENCE [LARGE SCALE GENOMIC DNA]</scope>
    <source>
        <strain evidence="5 6">WL0002</strain>
    </source>
</reference>
<dbReference type="SUPFAM" id="SSF54909">
    <property type="entry name" value="Dimeric alpha+beta barrel"/>
    <property type="match status" value="1"/>
</dbReference>
<organism evidence="5 6">
    <name type="scientific">Albidovulum marisflavi</name>
    <dbReference type="NCBI Taxonomy" id="2984159"/>
    <lineage>
        <taxon>Bacteria</taxon>
        <taxon>Pseudomonadati</taxon>
        <taxon>Pseudomonadota</taxon>
        <taxon>Alphaproteobacteria</taxon>
        <taxon>Rhodobacterales</taxon>
        <taxon>Paracoccaceae</taxon>
        <taxon>Albidovulum</taxon>
    </lineage>
</organism>
<dbReference type="InterPro" id="IPR036388">
    <property type="entry name" value="WH-like_DNA-bd_sf"/>
</dbReference>
<protein>
    <submittedName>
        <fullName evidence="5">Lrp/AsnC family transcriptional regulator</fullName>
    </submittedName>
</protein>
<dbReference type="InterPro" id="IPR019887">
    <property type="entry name" value="Tscrpt_reg_AsnC/Lrp_C"/>
</dbReference>
<dbReference type="SUPFAM" id="SSF46785">
    <property type="entry name" value="Winged helix' DNA-binding domain"/>
    <property type="match status" value="1"/>
</dbReference>
<gene>
    <name evidence="5" type="ORF">OEW28_12990</name>
</gene>
<evidence type="ECO:0000259" key="4">
    <source>
        <dbReference type="PROSITE" id="PS50956"/>
    </source>
</evidence>
<dbReference type="InterPro" id="IPR000485">
    <property type="entry name" value="AsnC-type_HTH_dom"/>
</dbReference>
<dbReference type="InterPro" id="IPR019885">
    <property type="entry name" value="Tscrpt_reg_HTH_AsnC-type_CS"/>
</dbReference>
<comment type="caution">
    <text evidence="5">The sequence shown here is derived from an EMBL/GenBank/DDBJ whole genome shotgun (WGS) entry which is preliminary data.</text>
</comment>
<dbReference type="InterPro" id="IPR011991">
    <property type="entry name" value="ArsR-like_HTH"/>
</dbReference>
<dbReference type="PRINTS" id="PR00033">
    <property type="entry name" value="HTHASNC"/>
</dbReference>
<dbReference type="InterPro" id="IPR019888">
    <property type="entry name" value="Tscrpt_reg_AsnC-like"/>
</dbReference>
<feature type="domain" description="HTH asnC-type" evidence="4">
    <location>
        <begin position="6"/>
        <end position="67"/>
    </location>
</feature>
<dbReference type="PANTHER" id="PTHR30154">
    <property type="entry name" value="LEUCINE-RESPONSIVE REGULATORY PROTEIN"/>
    <property type="match status" value="1"/>
</dbReference>
<dbReference type="Proteomes" id="UP001652542">
    <property type="component" value="Unassembled WGS sequence"/>
</dbReference>
<dbReference type="EMBL" id="JAOWKY010000003">
    <property type="protein sequence ID" value="MCV2869544.1"/>
    <property type="molecule type" value="Genomic_DNA"/>
</dbReference>
<dbReference type="CDD" id="cd00090">
    <property type="entry name" value="HTH_ARSR"/>
    <property type="match status" value="1"/>
</dbReference>
<dbReference type="InterPro" id="IPR036390">
    <property type="entry name" value="WH_DNA-bd_sf"/>
</dbReference>
<dbReference type="PANTHER" id="PTHR30154:SF34">
    <property type="entry name" value="TRANSCRIPTIONAL REGULATOR AZLB"/>
    <property type="match status" value="1"/>
</dbReference>
<dbReference type="RefSeq" id="WP_263735199.1">
    <property type="nucleotide sequence ID" value="NZ_JAOWKY010000003.1"/>
</dbReference>
<dbReference type="SMART" id="SM00344">
    <property type="entry name" value="HTH_ASNC"/>
    <property type="match status" value="1"/>
</dbReference>
<proteinExistence type="predicted"/>
<evidence type="ECO:0000313" key="6">
    <source>
        <dbReference type="Proteomes" id="UP001652542"/>
    </source>
</evidence>
<evidence type="ECO:0000256" key="1">
    <source>
        <dbReference type="ARBA" id="ARBA00023015"/>
    </source>
</evidence>
<dbReference type="Pfam" id="PF01037">
    <property type="entry name" value="AsnC_trans_reg"/>
    <property type="match status" value="1"/>
</dbReference>
<evidence type="ECO:0000256" key="2">
    <source>
        <dbReference type="ARBA" id="ARBA00023125"/>
    </source>
</evidence>
<name>A0ABT2ZEI7_9RHOB</name>
<dbReference type="Gene3D" id="1.10.10.10">
    <property type="entry name" value="Winged helix-like DNA-binding domain superfamily/Winged helix DNA-binding domain"/>
    <property type="match status" value="1"/>
</dbReference>
<dbReference type="Pfam" id="PF13412">
    <property type="entry name" value="HTH_24"/>
    <property type="match status" value="1"/>
</dbReference>
<dbReference type="PROSITE" id="PS50956">
    <property type="entry name" value="HTH_ASNC_2"/>
    <property type="match status" value="1"/>
</dbReference>
<keyword evidence="2" id="KW-0238">DNA-binding</keyword>
<keyword evidence="1" id="KW-0805">Transcription regulation</keyword>